<accession>A0ACB7ZT30</accession>
<organism evidence="1 2">
    <name type="scientific">Hygrophoropsis aurantiaca</name>
    <dbReference type="NCBI Taxonomy" id="72124"/>
    <lineage>
        <taxon>Eukaryota</taxon>
        <taxon>Fungi</taxon>
        <taxon>Dikarya</taxon>
        <taxon>Basidiomycota</taxon>
        <taxon>Agaricomycotina</taxon>
        <taxon>Agaricomycetes</taxon>
        <taxon>Agaricomycetidae</taxon>
        <taxon>Boletales</taxon>
        <taxon>Coniophorineae</taxon>
        <taxon>Hygrophoropsidaceae</taxon>
        <taxon>Hygrophoropsis</taxon>
    </lineage>
</organism>
<dbReference type="EMBL" id="MU268925">
    <property type="protein sequence ID" value="KAH7903508.1"/>
    <property type="molecule type" value="Genomic_DNA"/>
</dbReference>
<name>A0ACB7ZT30_9AGAM</name>
<keyword evidence="2" id="KW-1185">Reference proteome</keyword>
<sequence>MSETTQATFRPLVPGPIPEIRQICDFCKKKGLVCTWPKPKNTAPAPGPSTSTSGWKDKKACTNCAAHKVRCSIEGVNIRPFRTLKRKRICLQERAHRAPDVASEDNDRDSEVEKLIAEVHQRIAEISVKHKAYEAETKDQKDRIERLEAELGQLMPNSRQH</sequence>
<protein>
    <submittedName>
        <fullName evidence="1">Uncharacterized protein</fullName>
    </submittedName>
</protein>
<evidence type="ECO:0000313" key="1">
    <source>
        <dbReference type="EMBL" id="KAH7903508.1"/>
    </source>
</evidence>
<evidence type="ECO:0000313" key="2">
    <source>
        <dbReference type="Proteomes" id="UP000790377"/>
    </source>
</evidence>
<comment type="caution">
    <text evidence="1">The sequence shown here is derived from an EMBL/GenBank/DDBJ whole genome shotgun (WGS) entry which is preliminary data.</text>
</comment>
<gene>
    <name evidence="1" type="ORF">BJ138DRAFT_1120312</name>
</gene>
<dbReference type="Proteomes" id="UP000790377">
    <property type="component" value="Unassembled WGS sequence"/>
</dbReference>
<proteinExistence type="predicted"/>
<reference evidence="1" key="1">
    <citation type="journal article" date="2021" name="New Phytol.">
        <title>Evolutionary innovations through gain and loss of genes in the ectomycorrhizal Boletales.</title>
        <authorList>
            <person name="Wu G."/>
            <person name="Miyauchi S."/>
            <person name="Morin E."/>
            <person name="Kuo A."/>
            <person name="Drula E."/>
            <person name="Varga T."/>
            <person name="Kohler A."/>
            <person name="Feng B."/>
            <person name="Cao Y."/>
            <person name="Lipzen A."/>
            <person name="Daum C."/>
            <person name="Hundley H."/>
            <person name="Pangilinan J."/>
            <person name="Johnson J."/>
            <person name="Barry K."/>
            <person name="LaButti K."/>
            <person name="Ng V."/>
            <person name="Ahrendt S."/>
            <person name="Min B."/>
            <person name="Choi I.G."/>
            <person name="Park H."/>
            <person name="Plett J.M."/>
            <person name="Magnuson J."/>
            <person name="Spatafora J.W."/>
            <person name="Nagy L.G."/>
            <person name="Henrissat B."/>
            <person name="Grigoriev I.V."/>
            <person name="Yang Z.L."/>
            <person name="Xu J."/>
            <person name="Martin F.M."/>
        </authorList>
    </citation>
    <scope>NUCLEOTIDE SEQUENCE</scope>
    <source>
        <strain evidence="1">ATCC 28755</strain>
    </source>
</reference>